<feature type="domain" description="Cyclic nucleotide-binding" evidence="10">
    <location>
        <begin position="19"/>
        <end position="139"/>
    </location>
</feature>
<dbReference type="Proteomes" id="UP001231370">
    <property type="component" value="Unassembled WGS sequence"/>
</dbReference>
<evidence type="ECO:0000313" key="13">
    <source>
        <dbReference type="Proteomes" id="UP001231370"/>
    </source>
</evidence>
<dbReference type="InterPro" id="IPR056556">
    <property type="entry name" value="NTE1_P-loop_dom"/>
</dbReference>
<dbReference type="RefSeq" id="WP_283761609.1">
    <property type="nucleotide sequence ID" value="NZ_JAQPOK010000041.1"/>
</dbReference>
<dbReference type="SMART" id="SM00100">
    <property type="entry name" value="cNMP"/>
    <property type="match status" value="2"/>
</dbReference>
<dbReference type="Pfam" id="PF01734">
    <property type="entry name" value="Patatin"/>
    <property type="match status" value="1"/>
</dbReference>
<evidence type="ECO:0000256" key="3">
    <source>
        <dbReference type="ARBA" id="ARBA00022692"/>
    </source>
</evidence>
<evidence type="ECO:0000256" key="1">
    <source>
        <dbReference type="ARBA" id="ARBA00004370"/>
    </source>
</evidence>
<keyword evidence="4 9" id="KW-0378">Hydrolase</keyword>
<comment type="subcellular location">
    <subcellularLocation>
        <location evidence="1">Membrane</location>
    </subcellularLocation>
</comment>
<dbReference type="SUPFAM" id="SSF51206">
    <property type="entry name" value="cAMP-binding domain-like"/>
    <property type="match status" value="2"/>
</dbReference>
<comment type="similarity">
    <text evidence="2">Belongs to the NTE family.</text>
</comment>
<sequence length="748" mass="84260">MNQNLEIPNITDLLEKIGVSKCLNDRARDPLIASLEVMTLEPLEVLFREAETGDALYLVAEGELEVYKGDESNSPLVLGRIQPGEWVGELQVLLGGKRTASIRSLSASQVIRFPKSNMLEAIAQCPELGQYFLNLVQNRLREQQMTAFFSQTFGSLEEGCMQELKTRGEWIQLRRGECLCKQGEEGDSVYWVLHGRFNTLLEDEQGQIKVLGTIGSGEIIGELSVITHEPRSASVYALRDSWLIRYRQADFQALIQQYPVLLLKTTERLIERFKQRERESSTVSQKTDYQTIALLPIEEQTPLRDFTESLVTALSAHGKVLHLNRDRLAESLEFPDIADVDPEEPRGVRLQLWLEEQEEDHQFIIFEADSAHSPWTERCIRQADHLVWVAHSWADPGLTPLEQRVQAEQNPATTIEQSLILIHEEGESLPTRTRFWLETRTLSLHHHVRSHHQGDIERVGRFLAGCAIGVALGGGGGRGMAHIGVLQALEMTGIPIDFIGGTSMGSLLAAAYAMNWDIPTIIAKGKENTARNDAFSDVTLPITSFLSHKKFDRGLKWLYGDTRIEDLWLNFFACSTNITTGQKTVHRQGYVWQAIRASASLPGAFIPFIADGELFIDGGGLDNDPSLTMKELHSGPIILSSVAPWSMNKITFSYEEFPSPWKILWSRINPWMKPIECPTLMDFLGLSIGTNSLANMQKTFAAADLVLTPNLQDYPVFEVSKIDELIEIGREYTLEKLKDRPDTIFQYL</sequence>
<keyword evidence="8" id="KW-0472">Membrane</keyword>
<dbReference type="InterPro" id="IPR016035">
    <property type="entry name" value="Acyl_Trfase/lysoPLipase"/>
</dbReference>
<dbReference type="PROSITE" id="PS50042">
    <property type="entry name" value="CNMP_BINDING_3"/>
    <property type="match status" value="2"/>
</dbReference>
<feature type="active site" description="Proton acceptor" evidence="9">
    <location>
        <position position="617"/>
    </location>
</feature>
<keyword evidence="7 9" id="KW-0443">Lipid metabolism</keyword>
<evidence type="ECO:0000256" key="8">
    <source>
        <dbReference type="ARBA" id="ARBA00023136"/>
    </source>
</evidence>
<keyword evidence="3" id="KW-0812">Transmembrane</keyword>
<dbReference type="Pfam" id="PF24179">
    <property type="entry name" value="NTE_Ploop"/>
    <property type="match status" value="1"/>
</dbReference>
<reference evidence="12 13" key="1">
    <citation type="submission" date="2023-01" db="EMBL/GenBank/DDBJ databases">
        <title>Novel diversity within Roseofilum (Cyanobacteria; Desertifilaceae) from marine benthic mats with descriptions of four novel species.</title>
        <authorList>
            <person name="Wang Y."/>
            <person name="Berthold D.E."/>
            <person name="Hu J."/>
            <person name="Lefler F.W."/>
            <person name="Laughinghouse H.D. IV."/>
        </authorList>
    </citation>
    <scope>NUCLEOTIDE SEQUENCE [LARGE SCALE GENOMIC DNA]</scope>
    <source>
        <strain evidence="12 13">BLCC-M91</strain>
    </source>
</reference>
<keyword evidence="13" id="KW-1185">Reference proteome</keyword>
<dbReference type="InterPro" id="IPR014710">
    <property type="entry name" value="RmlC-like_jellyroll"/>
</dbReference>
<evidence type="ECO:0000256" key="2">
    <source>
        <dbReference type="ARBA" id="ARBA00006636"/>
    </source>
</evidence>
<dbReference type="InterPro" id="IPR050301">
    <property type="entry name" value="NTE"/>
</dbReference>
<dbReference type="PANTHER" id="PTHR14226">
    <property type="entry name" value="NEUROPATHY TARGET ESTERASE/SWISS CHEESE D.MELANOGASTER"/>
    <property type="match status" value="1"/>
</dbReference>
<keyword evidence="6" id="KW-1133">Transmembrane helix</keyword>
<dbReference type="PROSITE" id="PS51635">
    <property type="entry name" value="PNPLA"/>
    <property type="match status" value="1"/>
</dbReference>
<evidence type="ECO:0000256" key="4">
    <source>
        <dbReference type="ARBA" id="ARBA00022801"/>
    </source>
</evidence>
<feature type="short sequence motif" description="DGA/G" evidence="9">
    <location>
        <begin position="617"/>
        <end position="619"/>
    </location>
</feature>
<dbReference type="Gene3D" id="3.40.1090.10">
    <property type="entry name" value="Cytosolic phospholipase A2 catalytic domain"/>
    <property type="match status" value="1"/>
</dbReference>
<evidence type="ECO:0000259" key="10">
    <source>
        <dbReference type="PROSITE" id="PS50042"/>
    </source>
</evidence>
<dbReference type="InterPro" id="IPR018488">
    <property type="entry name" value="cNMP-bd_CS"/>
</dbReference>
<name>A0ABT7BGJ1_9CYAN</name>
<comment type="caution">
    <text evidence="12">The sequence shown here is derived from an EMBL/GenBank/DDBJ whole genome shotgun (WGS) entry which is preliminary data.</text>
</comment>
<evidence type="ECO:0000256" key="7">
    <source>
        <dbReference type="ARBA" id="ARBA00023098"/>
    </source>
</evidence>
<evidence type="ECO:0000256" key="6">
    <source>
        <dbReference type="ARBA" id="ARBA00022989"/>
    </source>
</evidence>
<dbReference type="PANTHER" id="PTHR14226:SF29">
    <property type="entry name" value="NEUROPATHY TARGET ESTERASE SWS"/>
    <property type="match status" value="1"/>
</dbReference>
<dbReference type="Gene3D" id="2.60.120.10">
    <property type="entry name" value="Jelly Rolls"/>
    <property type="match status" value="2"/>
</dbReference>
<dbReference type="Pfam" id="PF00027">
    <property type="entry name" value="cNMP_binding"/>
    <property type="match status" value="2"/>
</dbReference>
<feature type="domain" description="Cyclic nucleotide-binding" evidence="10">
    <location>
        <begin position="152"/>
        <end position="272"/>
    </location>
</feature>
<feature type="short sequence motif" description="GXGXXG" evidence="9">
    <location>
        <begin position="474"/>
        <end position="479"/>
    </location>
</feature>
<feature type="domain" description="PNPLA" evidence="11">
    <location>
        <begin position="470"/>
        <end position="630"/>
    </location>
</feature>
<keyword evidence="5 9" id="KW-0442">Lipid degradation</keyword>
<protein>
    <submittedName>
        <fullName evidence="12">Cyclic nucleotide-binding domain-containing protein</fullName>
    </submittedName>
</protein>
<evidence type="ECO:0000313" key="12">
    <source>
        <dbReference type="EMBL" id="MDJ1178286.1"/>
    </source>
</evidence>
<dbReference type="SUPFAM" id="SSF52151">
    <property type="entry name" value="FabD/lysophospholipase-like"/>
    <property type="match status" value="1"/>
</dbReference>
<dbReference type="InterPro" id="IPR018490">
    <property type="entry name" value="cNMP-bd_dom_sf"/>
</dbReference>
<dbReference type="InterPro" id="IPR000595">
    <property type="entry name" value="cNMP-bd_dom"/>
</dbReference>
<gene>
    <name evidence="12" type="ORF">PJF56_05375</name>
</gene>
<feature type="short sequence motif" description="GXSXG" evidence="9">
    <location>
        <begin position="501"/>
        <end position="505"/>
    </location>
</feature>
<evidence type="ECO:0000256" key="9">
    <source>
        <dbReference type="PROSITE-ProRule" id="PRU01161"/>
    </source>
</evidence>
<dbReference type="CDD" id="cd00038">
    <property type="entry name" value="CAP_ED"/>
    <property type="match status" value="2"/>
</dbReference>
<proteinExistence type="inferred from homology"/>
<evidence type="ECO:0000256" key="5">
    <source>
        <dbReference type="ARBA" id="ARBA00022963"/>
    </source>
</evidence>
<accession>A0ABT7BGJ1</accession>
<evidence type="ECO:0000259" key="11">
    <source>
        <dbReference type="PROSITE" id="PS51635"/>
    </source>
</evidence>
<dbReference type="InterPro" id="IPR002641">
    <property type="entry name" value="PNPLA_dom"/>
</dbReference>
<dbReference type="EMBL" id="JAQPOK010000041">
    <property type="protein sequence ID" value="MDJ1178286.1"/>
    <property type="molecule type" value="Genomic_DNA"/>
</dbReference>
<feature type="active site" description="Nucleophile" evidence="9">
    <location>
        <position position="503"/>
    </location>
</feature>
<dbReference type="CDD" id="cd07205">
    <property type="entry name" value="Pat_PNPLA6_PNPLA7_NTE1_like"/>
    <property type="match status" value="1"/>
</dbReference>
<organism evidence="12 13">
    <name type="scientific">Roseofilum halophilum BLCC-M91</name>
    <dbReference type="NCBI Taxonomy" id="3022259"/>
    <lineage>
        <taxon>Bacteria</taxon>
        <taxon>Bacillati</taxon>
        <taxon>Cyanobacteriota</taxon>
        <taxon>Cyanophyceae</taxon>
        <taxon>Desertifilales</taxon>
        <taxon>Desertifilaceae</taxon>
        <taxon>Roseofilum</taxon>
        <taxon>Roseofilum halophilum</taxon>
    </lineage>
</organism>
<dbReference type="PROSITE" id="PS00889">
    <property type="entry name" value="CNMP_BINDING_2"/>
    <property type="match status" value="1"/>
</dbReference>